<evidence type="ECO:0000256" key="4">
    <source>
        <dbReference type="ARBA" id="ARBA00005259"/>
    </source>
</evidence>
<feature type="binding site" evidence="17">
    <location>
        <position position="44"/>
    </location>
    <ligand>
        <name>Zn(2+)</name>
        <dbReference type="ChEBI" id="CHEBI:29105"/>
        <note>catalytic</note>
    </ligand>
</feature>
<evidence type="ECO:0000256" key="8">
    <source>
        <dbReference type="ARBA" id="ARBA00022833"/>
    </source>
</evidence>
<reference evidence="20 21" key="1">
    <citation type="submission" date="2017-04" db="EMBL/GenBank/DDBJ databases">
        <title>Comparative genome analysis of Subtercola boreus.</title>
        <authorList>
            <person name="Cho Y.-J."/>
            <person name="Cho A."/>
            <person name="Kim O.-S."/>
            <person name="Lee J.-I."/>
        </authorList>
    </citation>
    <scope>NUCLEOTIDE SEQUENCE [LARGE SCALE GENOMIC DNA]</scope>
    <source>
        <strain evidence="20 21">P27479</strain>
    </source>
</reference>
<dbReference type="RefSeq" id="WP_116410547.1">
    <property type="nucleotide sequence ID" value="NZ_NBXB01000011.1"/>
</dbReference>
<dbReference type="EMBL" id="NBXB01000011">
    <property type="protein sequence ID" value="RFA16686.1"/>
    <property type="molecule type" value="Genomic_DNA"/>
</dbReference>
<dbReference type="Pfam" id="PF00383">
    <property type="entry name" value="dCMP_cyt_deam_1"/>
    <property type="match status" value="1"/>
</dbReference>
<evidence type="ECO:0000313" key="20">
    <source>
        <dbReference type="EMBL" id="RFA16686.1"/>
    </source>
</evidence>
<dbReference type="GO" id="GO:0009231">
    <property type="term" value="P:riboflavin biosynthetic process"/>
    <property type="evidence" value="ECO:0007669"/>
    <property type="project" value="UniProtKB-UniPathway"/>
</dbReference>
<dbReference type="InterPro" id="IPR050765">
    <property type="entry name" value="Riboflavin_Biosynth_HTPR"/>
</dbReference>
<accession>A0A3E0W3C5</accession>
<dbReference type="PROSITE" id="PS51747">
    <property type="entry name" value="CYT_DCMP_DEAMINASES_2"/>
    <property type="match status" value="1"/>
</dbReference>
<dbReference type="GO" id="GO:0008703">
    <property type="term" value="F:5-amino-6-(5-phosphoribosylamino)uracil reductase activity"/>
    <property type="evidence" value="ECO:0007669"/>
    <property type="project" value="UniProtKB-EC"/>
</dbReference>
<feature type="binding site" evidence="17">
    <location>
        <position position="80"/>
    </location>
    <ligand>
        <name>Zn(2+)</name>
        <dbReference type="ChEBI" id="CHEBI:29105"/>
        <note>catalytic</note>
    </ligand>
</feature>
<feature type="binding site" evidence="16">
    <location>
        <begin position="264"/>
        <end position="270"/>
    </location>
    <ligand>
        <name>NADP(+)</name>
        <dbReference type="ChEBI" id="CHEBI:58349"/>
    </ligand>
</feature>
<dbReference type="InterPro" id="IPR016193">
    <property type="entry name" value="Cytidine_deaminase-like"/>
</dbReference>
<dbReference type="InterPro" id="IPR024072">
    <property type="entry name" value="DHFR-like_dom_sf"/>
</dbReference>
<feature type="active site" description="Proton donor" evidence="15">
    <location>
        <position position="46"/>
    </location>
</feature>
<organism evidence="20 21">
    <name type="scientific">Subtercola boreus</name>
    <dbReference type="NCBI Taxonomy" id="120213"/>
    <lineage>
        <taxon>Bacteria</taxon>
        <taxon>Bacillati</taxon>
        <taxon>Actinomycetota</taxon>
        <taxon>Actinomycetes</taxon>
        <taxon>Micrococcales</taxon>
        <taxon>Microbacteriaceae</taxon>
        <taxon>Subtercola</taxon>
    </lineage>
</organism>
<feature type="binding site" evidence="16">
    <location>
        <position position="179"/>
    </location>
    <ligand>
        <name>substrate</name>
    </ligand>
</feature>
<evidence type="ECO:0000256" key="7">
    <source>
        <dbReference type="ARBA" id="ARBA00022723"/>
    </source>
</evidence>
<keyword evidence="11" id="KW-0511">Multifunctional enzyme</keyword>
<dbReference type="GO" id="GO:0008270">
    <property type="term" value="F:zinc ion binding"/>
    <property type="evidence" value="ECO:0007669"/>
    <property type="project" value="InterPro"/>
</dbReference>
<feature type="binding site" evidence="16">
    <location>
        <position position="165"/>
    </location>
    <ligand>
        <name>NADP(+)</name>
        <dbReference type="ChEBI" id="CHEBI:58349"/>
    </ligand>
</feature>
<keyword evidence="7 14" id="KW-0479">Metal-binding</keyword>
<protein>
    <recommendedName>
        <fullName evidence="14">Riboflavin biosynthesis protein RibD</fullName>
    </recommendedName>
    <domain>
        <recommendedName>
            <fullName evidence="14">Diaminohydroxyphosphoribosylaminopyrimidine deaminase</fullName>
            <shortName evidence="14">DRAP deaminase</shortName>
            <ecNumber evidence="14">3.5.4.26</ecNumber>
        </recommendedName>
        <alternativeName>
            <fullName evidence="14">Riboflavin-specific deaminase</fullName>
        </alternativeName>
    </domain>
    <domain>
        <recommendedName>
            <fullName evidence="14">5-amino-6-(5-phosphoribosylamino)uracil reductase</fullName>
            <ecNumber evidence="14">1.1.1.193</ecNumber>
        </recommendedName>
        <alternativeName>
            <fullName evidence="14">HTP reductase</fullName>
        </alternativeName>
    </domain>
</protein>
<evidence type="ECO:0000256" key="10">
    <source>
        <dbReference type="ARBA" id="ARBA00023002"/>
    </source>
</evidence>
<comment type="similarity">
    <text evidence="5 14">In the C-terminal section; belongs to the HTP reductase family.</text>
</comment>
<evidence type="ECO:0000256" key="17">
    <source>
        <dbReference type="PIRSR" id="PIRSR006769-3"/>
    </source>
</evidence>
<dbReference type="Proteomes" id="UP000256541">
    <property type="component" value="Unassembled WGS sequence"/>
</dbReference>
<dbReference type="PANTHER" id="PTHR38011:SF7">
    <property type="entry name" value="2,5-DIAMINO-6-RIBOSYLAMINO-4(3H)-PYRIMIDINONE 5'-PHOSPHATE REDUCTASE"/>
    <property type="match status" value="1"/>
</dbReference>
<evidence type="ECO:0000256" key="5">
    <source>
        <dbReference type="ARBA" id="ARBA00007417"/>
    </source>
</evidence>
<evidence type="ECO:0000259" key="19">
    <source>
        <dbReference type="PROSITE" id="PS51747"/>
    </source>
</evidence>
<evidence type="ECO:0000256" key="11">
    <source>
        <dbReference type="ARBA" id="ARBA00023268"/>
    </source>
</evidence>
<dbReference type="NCBIfam" id="TIGR00326">
    <property type="entry name" value="eubact_ribD"/>
    <property type="match status" value="1"/>
</dbReference>
<comment type="catalytic activity">
    <reaction evidence="13 14">
        <text>2,5-diamino-6-hydroxy-4-(5-phosphoribosylamino)-pyrimidine + H2O + H(+) = 5-amino-6-(5-phospho-D-ribosylamino)uracil + NH4(+)</text>
        <dbReference type="Rhea" id="RHEA:21868"/>
        <dbReference type="ChEBI" id="CHEBI:15377"/>
        <dbReference type="ChEBI" id="CHEBI:15378"/>
        <dbReference type="ChEBI" id="CHEBI:28938"/>
        <dbReference type="ChEBI" id="CHEBI:58453"/>
        <dbReference type="ChEBI" id="CHEBI:58614"/>
        <dbReference type="EC" id="3.5.4.26"/>
    </reaction>
</comment>
<evidence type="ECO:0000256" key="15">
    <source>
        <dbReference type="PIRSR" id="PIRSR006769-1"/>
    </source>
</evidence>
<name>A0A3E0W3C5_9MICO</name>
<dbReference type="OrthoDB" id="9800865at2"/>
<dbReference type="Gene3D" id="3.40.140.10">
    <property type="entry name" value="Cytidine Deaminase, domain 2"/>
    <property type="match status" value="1"/>
</dbReference>
<dbReference type="PIRSF" id="PIRSF006769">
    <property type="entry name" value="RibD"/>
    <property type="match status" value="1"/>
</dbReference>
<feature type="binding site" evidence="17">
    <location>
        <position position="71"/>
    </location>
    <ligand>
        <name>Zn(2+)</name>
        <dbReference type="ChEBI" id="CHEBI:29105"/>
        <note>catalytic</note>
    </ligand>
</feature>
<comment type="cofactor">
    <cofactor evidence="14 17">
        <name>Zn(2+)</name>
        <dbReference type="ChEBI" id="CHEBI:29105"/>
    </cofactor>
    <text evidence="14 17">Binds 1 zinc ion.</text>
</comment>
<dbReference type="CDD" id="cd01284">
    <property type="entry name" value="Riboflavin_deaminase-reductase"/>
    <property type="match status" value="1"/>
</dbReference>
<dbReference type="PROSITE" id="PS00903">
    <property type="entry name" value="CYT_DCMP_DEAMINASES_1"/>
    <property type="match status" value="1"/>
</dbReference>
<evidence type="ECO:0000256" key="3">
    <source>
        <dbReference type="ARBA" id="ARBA00004910"/>
    </source>
</evidence>
<dbReference type="InterPro" id="IPR002125">
    <property type="entry name" value="CMP_dCMP_dom"/>
</dbReference>
<comment type="function">
    <text evidence="1 14">Converts 2,5-diamino-6-(ribosylamino)-4(3h)-pyrimidinone 5'-phosphate into 5-amino-6-(ribosylamino)-2,4(1h,3h)-pyrimidinedione 5'-phosphate.</text>
</comment>
<sequence length="371" mass="38102">MRRAILLSANGPAWGVNPCVGAVLLAPDGTILAEGWHRGAGTPHAEVDALSNLADPRLALGATAVVTLEPCNHTGRTGPCSTALADAGVTAVYFGVRDPGVASAGGAASLASRGVRAVAGLLEDDVEQSIRPWLSAVRTGRPFVTLKWASSLDGRTAAADGTSQWITGLDARHDVHKRRGHVDAIVVGTGTVLADDPELTARSPDGSLLPHQPAPVVIGARAIPAGSALARHPEPLRHYDTHDLPAVLDDLFDNGVRSVFVEGGPTLASAFVRAGLVDEFVVYLAPVLVGGPGLALSDLGVPSLPDARRLVIDSVDTIGADVRIVARPAPPADTPAPPAQLSPPAPPGTPPAPTPPLPAPQKETTRVHRNH</sequence>
<feature type="region of interest" description="Disordered" evidence="18">
    <location>
        <begin position="327"/>
        <end position="371"/>
    </location>
</feature>
<comment type="similarity">
    <text evidence="4 14">In the N-terminal section; belongs to the cytidine and deoxycytidylate deaminase family.</text>
</comment>
<keyword evidence="10 14" id="KW-0560">Oxidoreductase</keyword>
<dbReference type="EC" id="1.1.1.193" evidence="14"/>
<keyword evidence="14" id="KW-0378">Hydrolase</keyword>
<dbReference type="Gene3D" id="3.40.430.10">
    <property type="entry name" value="Dihydrofolate Reductase, subunit A"/>
    <property type="match status" value="1"/>
</dbReference>
<evidence type="ECO:0000256" key="18">
    <source>
        <dbReference type="SAM" id="MobiDB-lite"/>
    </source>
</evidence>
<evidence type="ECO:0000256" key="2">
    <source>
        <dbReference type="ARBA" id="ARBA00004882"/>
    </source>
</evidence>
<comment type="caution">
    <text evidence="20">The sequence shown here is derived from an EMBL/GenBank/DDBJ whole genome shotgun (WGS) entry which is preliminary data.</text>
</comment>
<dbReference type="SUPFAM" id="SSF53597">
    <property type="entry name" value="Dihydrofolate reductase-like"/>
    <property type="match status" value="1"/>
</dbReference>
<comment type="catalytic activity">
    <reaction evidence="12 14">
        <text>5-amino-6-(5-phospho-D-ribitylamino)uracil + NADP(+) = 5-amino-6-(5-phospho-D-ribosylamino)uracil + NADPH + H(+)</text>
        <dbReference type="Rhea" id="RHEA:17845"/>
        <dbReference type="ChEBI" id="CHEBI:15378"/>
        <dbReference type="ChEBI" id="CHEBI:57783"/>
        <dbReference type="ChEBI" id="CHEBI:58349"/>
        <dbReference type="ChEBI" id="CHEBI:58421"/>
        <dbReference type="ChEBI" id="CHEBI:58453"/>
        <dbReference type="EC" id="1.1.1.193"/>
    </reaction>
</comment>
<keyword evidence="9 14" id="KW-0521">NADP</keyword>
<keyword evidence="6 14" id="KW-0686">Riboflavin biosynthesis</keyword>
<dbReference type="InterPro" id="IPR004794">
    <property type="entry name" value="Eubact_RibD"/>
</dbReference>
<comment type="pathway">
    <text evidence="2 14">Cofactor biosynthesis; riboflavin biosynthesis; 5-amino-6-(D-ribitylamino)uracil from GTP: step 2/4.</text>
</comment>
<evidence type="ECO:0000256" key="12">
    <source>
        <dbReference type="ARBA" id="ARBA00049861"/>
    </source>
</evidence>
<evidence type="ECO:0000256" key="13">
    <source>
        <dbReference type="ARBA" id="ARBA00049886"/>
    </source>
</evidence>
<dbReference type="EC" id="3.5.4.26" evidence="14"/>
<feature type="binding site" evidence="16">
    <location>
        <position position="262"/>
    </location>
    <ligand>
        <name>substrate</name>
    </ligand>
</feature>
<feature type="compositionally biased region" description="Pro residues" evidence="18">
    <location>
        <begin position="328"/>
        <end position="359"/>
    </location>
</feature>
<dbReference type="PANTHER" id="PTHR38011">
    <property type="entry name" value="DIHYDROFOLATE REDUCTASE FAMILY PROTEIN (AFU_ORTHOLOGUE AFUA_8G06820)"/>
    <property type="match status" value="1"/>
</dbReference>
<comment type="pathway">
    <text evidence="3 14">Cofactor biosynthesis; riboflavin biosynthesis; 5-amino-6-(D-ribitylamino)uracil from GTP: step 3/4.</text>
</comment>
<evidence type="ECO:0000313" key="21">
    <source>
        <dbReference type="Proteomes" id="UP000256541"/>
    </source>
</evidence>
<dbReference type="GO" id="GO:0008835">
    <property type="term" value="F:diaminohydroxyphosphoribosylaminopyrimidine deaminase activity"/>
    <property type="evidence" value="ECO:0007669"/>
    <property type="project" value="UniProtKB-EC"/>
</dbReference>
<feature type="binding site" evidence="16">
    <location>
        <position position="163"/>
    </location>
    <ligand>
        <name>substrate</name>
    </ligand>
</feature>
<evidence type="ECO:0000256" key="9">
    <source>
        <dbReference type="ARBA" id="ARBA00022857"/>
    </source>
</evidence>
<dbReference type="AlphaFoldDB" id="A0A3E0W3C5"/>
<dbReference type="UniPathway" id="UPA00275">
    <property type="reaction ID" value="UER00401"/>
</dbReference>
<feature type="binding site" evidence="16">
    <location>
        <position position="199"/>
    </location>
    <ligand>
        <name>NADP(+)</name>
        <dbReference type="ChEBI" id="CHEBI:58349"/>
    </ligand>
</feature>
<feature type="binding site" evidence="16">
    <location>
        <position position="202"/>
    </location>
    <ligand>
        <name>substrate</name>
    </ligand>
</feature>
<dbReference type="Pfam" id="PF01872">
    <property type="entry name" value="RibD_C"/>
    <property type="match status" value="1"/>
</dbReference>
<feature type="binding site" evidence="16">
    <location>
        <position position="195"/>
    </location>
    <ligand>
        <name>NADP(+)</name>
        <dbReference type="ChEBI" id="CHEBI:58349"/>
    </ligand>
</feature>
<proteinExistence type="inferred from homology"/>
<dbReference type="InterPro" id="IPR002734">
    <property type="entry name" value="RibDG_C"/>
</dbReference>
<gene>
    <name evidence="20" type="ORF">B7R22_03115</name>
</gene>
<evidence type="ECO:0000256" key="6">
    <source>
        <dbReference type="ARBA" id="ARBA00022619"/>
    </source>
</evidence>
<feature type="binding site" evidence="16">
    <location>
        <position position="149"/>
    </location>
    <ligand>
        <name>NADP(+)</name>
        <dbReference type="ChEBI" id="CHEBI:58349"/>
    </ligand>
</feature>
<keyword evidence="8 14" id="KW-0862">Zinc</keyword>
<evidence type="ECO:0000256" key="16">
    <source>
        <dbReference type="PIRSR" id="PIRSR006769-2"/>
    </source>
</evidence>
<evidence type="ECO:0000256" key="14">
    <source>
        <dbReference type="PIRNR" id="PIRNR006769"/>
    </source>
</evidence>
<feature type="domain" description="CMP/dCMP-type deaminase" evidence="19">
    <location>
        <begin position="1"/>
        <end position="108"/>
    </location>
</feature>
<dbReference type="SUPFAM" id="SSF53927">
    <property type="entry name" value="Cytidine deaminase-like"/>
    <property type="match status" value="1"/>
</dbReference>
<dbReference type="InterPro" id="IPR016192">
    <property type="entry name" value="APOBEC/CMP_deaminase_Zn-bd"/>
</dbReference>
<feature type="binding site" evidence="16">
    <location>
        <position position="191"/>
    </location>
    <ligand>
        <name>NADP(+)</name>
        <dbReference type="ChEBI" id="CHEBI:58349"/>
    </ligand>
</feature>
<evidence type="ECO:0000256" key="1">
    <source>
        <dbReference type="ARBA" id="ARBA00002151"/>
    </source>
</evidence>